<evidence type="ECO:0000313" key="1">
    <source>
        <dbReference type="EMBL" id="KAF2463299.1"/>
    </source>
</evidence>
<organism evidence="1 2">
    <name type="scientific">Lindgomyces ingoldianus</name>
    <dbReference type="NCBI Taxonomy" id="673940"/>
    <lineage>
        <taxon>Eukaryota</taxon>
        <taxon>Fungi</taxon>
        <taxon>Dikarya</taxon>
        <taxon>Ascomycota</taxon>
        <taxon>Pezizomycotina</taxon>
        <taxon>Dothideomycetes</taxon>
        <taxon>Pleosporomycetidae</taxon>
        <taxon>Pleosporales</taxon>
        <taxon>Lindgomycetaceae</taxon>
        <taxon>Lindgomyces</taxon>
    </lineage>
</organism>
<sequence>MLTCGGRTVRVCWERELRDLRAGDGGGGVGSGSGRATRSFKKNGQIGMLRGGKTDPTERNRASRYCVTRWLGAFRMQPPAPMRAGFSAEIEQCRQRQQSKTAVEQASGREGENSTRRLTLFLRHERSHPSASTLFSVCGVCWLFIVPQGPRRFLASTQAGTLPSLSLLIRAPQYPVVTALGRHGRSASPTILPLWPHLRLRHSEPPGDFSLTRPSQRSLVSLATSDRDLQTRTVALCSAAHYHCPDVLLARSPPANACVAAKSDGFLVSSGLWLKRRELGAIAIGPMLRAANESR</sequence>
<dbReference type="Proteomes" id="UP000799755">
    <property type="component" value="Unassembled WGS sequence"/>
</dbReference>
<accession>A0ACB6Q8S8</accession>
<proteinExistence type="predicted"/>
<dbReference type="EMBL" id="MU003552">
    <property type="protein sequence ID" value="KAF2463299.1"/>
    <property type="molecule type" value="Genomic_DNA"/>
</dbReference>
<gene>
    <name evidence="1" type="ORF">BDR25DRAFT_347349</name>
</gene>
<comment type="caution">
    <text evidence="1">The sequence shown here is derived from an EMBL/GenBank/DDBJ whole genome shotgun (WGS) entry which is preliminary data.</text>
</comment>
<evidence type="ECO:0000313" key="2">
    <source>
        <dbReference type="Proteomes" id="UP000799755"/>
    </source>
</evidence>
<keyword evidence="2" id="KW-1185">Reference proteome</keyword>
<protein>
    <submittedName>
        <fullName evidence="1">Uncharacterized protein</fullName>
    </submittedName>
</protein>
<reference evidence="1" key="1">
    <citation type="journal article" date="2020" name="Stud. Mycol.">
        <title>101 Dothideomycetes genomes: a test case for predicting lifestyles and emergence of pathogens.</title>
        <authorList>
            <person name="Haridas S."/>
            <person name="Albert R."/>
            <person name="Binder M."/>
            <person name="Bloem J."/>
            <person name="Labutti K."/>
            <person name="Salamov A."/>
            <person name="Andreopoulos B."/>
            <person name="Baker S."/>
            <person name="Barry K."/>
            <person name="Bills G."/>
            <person name="Bluhm B."/>
            <person name="Cannon C."/>
            <person name="Castanera R."/>
            <person name="Culley D."/>
            <person name="Daum C."/>
            <person name="Ezra D."/>
            <person name="Gonzalez J."/>
            <person name="Henrissat B."/>
            <person name="Kuo A."/>
            <person name="Liang C."/>
            <person name="Lipzen A."/>
            <person name="Lutzoni F."/>
            <person name="Magnuson J."/>
            <person name="Mondo S."/>
            <person name="Nolan M."/>
            <person name="Ohm R."/>
            <person name="Pangilinan J."/>
            <person name="Park H.-J."/>
            <person name="Ramirez L."/>
            <person name="Alfaro M."/>
            <person name="Sun H."/>
            <person name="Tritt A."/>
            <person name="Yoshinaga Y."/>
            <person name="Zwiers L.-H."/>
            <person name="Turgeon B."/>
            <person name="Goodwin S."/>
            <person name="Spatafora J."/>
            <person name="Crous P."/>
            <person name="Grigoriev I."/>
        </authorList>
    </citation>
    <scope>NUCLEOTIDE SEQUENCE</scope>
    <source>
        <strain evidence="1">ATCC 200398</strain>
    </source>
</reference>
<name>A0ACB6Q8S8_9PLEO</name>